<dbReference type="AlphaFoldDB" id="A0A4R3LK09"/>
<evidence type="ECO:0000256" key="1">
    <source>
        <dbReference type="SAM" id="MobiDB-lite"/>
    </source>
</evidence>
<dbReference type="Pfam" id="PF05235">
    <property type="entry name" value="CHAD"/>
    <property type="match status" value="1"/>
</dbReference>
<dbReference type="InterPro" id="IPR038186">
    <property type="entry name" value="CHAD_dom_sf"/>
</dbReference>
<dbReference type="Gene3D" id="1.40.20.10">
    <property type="entry name" value="CHAD domain"/>
    <property type="match status" value="1"/>
</dbReference>
<dbReference type="RefSeq" id="WP_132036036.1">
    <property type="nucleotide sequence ID" value="NZ_SMAI01000022.1"/>
</dbReference>
<dbReference type="SMART" id="SM00880">
    <property type="entry name" value="CHAD"/>
    <property type="match status" value="1"/>
</dbReference>
<reference evidence="3 4" key="1">
    <citation type="submission" date="2019-03" db="EMBL/GenBank/DDBJ databases">
        <title>Genomic Encyclopedia of Type Strains, Phase IV (KMG-IV): sequencing the most valuable type-strain genomes for metagenomic binning, comparative biology and taxonomic classification.</title>
        <authorList>
            <person name="Goeker M."/>
        </authorList>
    </citation>
    <scope>NUCLEOTIDE SEQUENCE [LARGE SCALE GENOMIC DNA]</scope>
    <source>
        <strain evidence="3 4">DSM 9035</strain>
    </source>
</reference>
<feature type="domain" description="CHAD" evidence="2">
    <location>
        <begin position="20"/>
        <end position="282"/>
    </location>
</feature>
<protein>
    <submittedName>
        <fullName evidence="3">CHAD domain-containing protein</fullName>
    </submittedName>
</protein>
<evidence type="ECO:0000313" key="4">
    <source>
        <dbReference type="Proteomes" id="UP000294664"/>
    </source>
</evidence>
<feature type="region of interest" description="Disordered" evidence="1">
    <location>
        <begin position="1"/>
        <end position="25"/>
    </location>
</feature>
<name>A0A4R3LK09_9HYPH</name>
<comment type="caution">
    <text evidence="3">The sequence shown here is derived from an EMBL/GenBank/DDBJ whole genome shotgun (WGS) entry which is preliminary data.</text>
</comment>
<feature type="compositionally biased region" description="Basic and acidic residues" evidence="1">
    <location>
        <begin position="12"/>
        <end position="21"/>
    </location>
</feature>
<dbReference type="PANTHER" id="PTHR39339:SF1">
    <property type="entry name" value="CHAD DOMAIN-CONTAINING PROTEIN"/>
    <property type="match status" value="1"/>
</dbReference>
<dbReference type="PROSITE" id="PS51708">
    <property type="entry name" value="CHAD"/>
    <property type="match status" value="1"/>
</dbReference>
<dbReference type="InterPro" id="IPR007899">
    <property type="entry name" value="CHAD_dom"/>
</dbReference>
<evidence type="ECO:0000313" key="3">
    <source>
        <dbReference type="EMBL" id="TCT00563.1"/>
    </source>
</evidence>
<dbReference type="PANTHER" id="PTHR39339">
    <property type="entry name" value="SLR1444 PROTEIN"/>
    <property type="match status" value="1"/>
</dbReference>
<dbReference type="EMBL" id="SMAI01000022">
    <property type="protein sequence ID" value="TCT00563.1"/>
    <property type="molecule type" value="Genomic_DNA"/>
</dbReference>
<proteinExistence type="predicted"/>
<organism evidence="3 4">
    <name type="scientific">Aquabacter spiritensis</name>
    <dbReference type="NCBI Taxonomy" id="933073"/>
    <lineage>
        <taxon>Bacteria</taxon>
        <taxon>Pseudomonadati</taxon>
        <taxon>Pseudomonadota</taxon>
        <taxon>Alphaproteobacteria</taxon>
        <taxon>Hyphomicrobiales</taxon>
        <taxon>Xanthobacteraceae</taxon>
        <taxon>Aquabacter</taxon>
    </lineage>
</organism>
<dbReference type="OrthoDB" id="8453396at2"/>
<keyword evidence="4" id="KW-1185">Reference proteome</keyword>
<sequence length="305" mass="32900">MTDPTPIPLPDSPRRRPSADRARRRALGPALVAHFAKSLDKVETALAETDDTRMVHDARKAIKEYRALLRLLDGAGPRAARRAAAEAARQLSAARDRQACRDALADLSGAGDLDSDLATAVVTDLGEDAPAQSDRPHHAAILRDWLTGARARHAEGLDAAARAADVMAGLQKGYAKARKADDFSTAERVHDLRKRVITHRYQMSFVSALTGGPGKRRAGRAQALRDILGAYQDIETLRAGLPGMAADGDRGDAVRRAAAARQETLATLARRKHARLFHRKPKAFAARLARKLAKAPLRRPDAAAG</sequence>
<gene>
    <name evidence="3" type="ORF">EDC64_12225</name>
</gene>
<evidence type="ECO:0000259" key="2">
    <source>
        <dbReference type="PROSITE" id="PS51708"/>
    </source>
</evidence>
<accession>A0A4R3LK09</accession>
<dbReference type="Proteomes" id="UP000294664">
    <property type="component" value="Unassembled WGS sequence"/>
</dbReference>
<feature type="compositionally biased region" description="Pro residues" evidence="1">
    <location>
        <begin position="1"/>
        <end position="11"/>
    </location>
</feature>